<name>A0ACB8CT52_DERSI</name>
<dbReference type="EMBL" id="CM023474">
    <property type="protein sequence ID" value="KAH7950269.1"/>
    <property type="molecule type" value="Genomic_DNA"/>
</dbReference>
<organism evidence="1 2">
    <name type="scientific">Dermacentor silvarum</name>
    <name type="common">Tick</name>
    <dbReference type="NCBI Taxonomy" id="543639"/>
    <lineage>
        <taxon>Eukaryota</taxon>
        <taxon>Metazoa</taxon>
        <taxon>Ecdysozoa</taxon>
        <taxon>Arthropoda</taxon>
        <taxon>Chelicerata</taxon>
        <taxon>Arachnida</taxon>
        <taxon>Acari</taxon>
        <taxon>Parasitiformes</taxon>
        <taxon>Ixodida</taxon>
        <taxon>Ixodoidea</taxon>
        <taxon>Ixodidae</taxon>
        <taxon>Rhipicephalinae</taxon>
        <taxon>Dermacentor</taxon>
    </lineage>
</organism>
<protein>
    <submittedName>
        <fullName evidence="1">Uncharacterized protein</fullName>
    </submittedName>
</protein>
<sequence>MAAQQNTSWGFLLRVAETTPAAEGRAPTGVAPWVADTGYFHWTPGHEAHGLACGPSESSAAGASSEDRTTGRSRFWACTALLLVGAVLLAATICMAASSNWMLLASAVRDVGTGTGVATTTTGQSAGTRRAGGLMFHRHGKVDGHDRRVTDRGRPRPPSATDVSSGSPGSVSAGGSGAAQGSAASGSTPAGQANVCGAVYYTYCPALLDEYRASRAACVSSGADHVAVCNRGSNRFASLEECYRACGLLQGPTRDACFEQPLFTACERQDVTETWWYFDGHRCVEWDFPQGECPVNGTGKMHASLRECRDQCEGRRGGRRDPQCRPPASTTCEEDQLRFPYFARILPSGRGLCVRASLNALLTHRCLVGANRFDSMAACRDACLRQ</sequence>
<dbReference type="Proteomes" id="UP000821865">
    <property type="component" value="Chromosome 5"/>
</dbReference>
<reference evidence="1" key="1">
    <citation type="submission" date="2020-05" db="EMBL/GenBank/DDBJ databases">
        <title>Large-scale comparative analyses of tick genomes elucidate their genetic diversity and vector capacities.</title>
        <authorList>
            <person name="Jia N."/>
            <person name="Wang J."/>
            <person name="Shi W."/>
            <person name="Du L."/>
            <person name="Sun Y."/>
            <person name="Zhan W."/>
            <person name="Jiang J."/>
            <person name="Wang Q."/>
            <person name="Zhang B."/>
            <person name="Ji P."/>
            <person name="Sakyi L.B."/>
            <person name="Cui X."/>
            <person name="Yuan T."/>
            <person name="Jiang B."/>
            <person name="Yang W."/>
            <person name="Lam T.T.-Y."/>
            <person name="Chang Q."/>
            <person name="Ding S."/>
            <person name="Wang X."/>
            <person name="Zhu J."/>
            <person name="Ruan X."/>
            <person name="Zhao L."/>
            <person name="Wei J."/>
            <person name="Que T."/>
            <person name="Du C."/>
            <person name="Cheng J."/>
            <person name="Dai P."/>
            <person name="Han X."/>
            <person name="Huang E."/>
            <person name="Gao Y."/>
            <person name="Liu J."/>
            <person name="Shao H."/>
            <person name="Ye R."/>
            <person name="Li L."/>
            <person name="Wei W."/>
            <person name="Wang X."/>
            <person name="Wang C."/>
            <person name="Yang T."/>
            <person name="Huo Q."/>
            <person name="Li W."/>
            <person name="Guo W."/>
            <person name="Chen H."/>
            <person name="Zhou L."/>
            <person name="Ni X."/>
            <person name="Tian J."/>
            <person name="Zhou Y."/>
            <person name="Sheng Y."/>
            <person name="Liu T."/>
            <person name="Pan Y."/>
            <person name="Xia L."/>
            <person name="Li J."/>
            <person name="Zhao F."/>
            <person name="Cao W."/>
        </authorList>
    </citation>
    <scope>NUCLEOTIDE SEQUENCE</scope>
    <source>
        <strain evidence="1">Dsil-2018</strain>
    </source>
</reference>
<gene>
    <name evidence="1" type="ORF">HPB49_021680</name>
</gene>
<evidence type="ECO:0000313" key="2">
    <source>
        <dbReference type="Proteomes" id="UP000821865"/>
    </source>
</evidence>
<comment type="caution">
    <text evidence="1">The sequence shown here is derived from an EMBL/GenBank/DDBJ whole genome shotgun (WGS) entry which is preliminary data.</text>
</comment>
<accession>A0ACB8CT52</accession>
<proteinExistence type="predicted"/>
<keyword evidence="2" id="KW-1185">Reference proteome</keyword>
<evidence type="ECO:0000313" key="1">
    <source>
        <dbReference type="EMBL" id="KAH7950269.1"/>
    </source>
</evidence>